<dbReference type="InterPro" id="IPR006667">
    <property type="entry name" value="SLC41_membr_dom"/>
</dbReference>
<reference evidence="12" key="1">
    <citation type="submission" date="2015-09" db="EMBL/GenBank/DDBJ databases">
        <authorList>
            <consortium name="Pathogen Informatics"/>
        </authorList>
    </citation>
    <scope>NUCLEOTIDE SEQUENCE [LARGE SCALE GENOMIC DNA]</scope>
    <source>
        <strain evidence="12">Lake Konstanz</strain>
    </source>
</reference>
<dbReference type="Gene3D" id="1.10.357.20">
    <property type="entry name" value="SLC41 divalent cation transporters, integral membrane domain"/>
    <property type="match status" value="1"/>
</dbReference>
<dbReference type="Pfam" id="PF01769">
    <property type="entry name" value="MgtE"/>
    <property type="match status" value="1"/>
</dbReference>
<dbReference type="GO" id="GO:0008324">
    <property type="term" value="F:monoatomic cation transmembrane transporter activity"/>
    <property type="evidence" value="ECO:0007669"/>
    <property type="project" value="InterPro"/>
</dbReference>
<keyword evidence="3" id="KW-0813">Transport</keyword>
<dbReference type="Proteomes" id="UP000051952">
    <property type="component" value="Unassembled WGS sequence"/>
</dbReference>
<dbReference type="VEuPathDB" id="TriTrypDB:BSAL_45135"/>
<dbReference type="AlphaFoldDB" id="A0A0S4KPN9"/>
<dbReference type="PANTHER" id="PTHR41394">
    <property type="entry name" value="MAGNESIUM TRANSPORTER MGTE"/>
    <property type="match status" value="1"/>
</dbReference>
<evidence type="ECO:0000256" key="3">
    <source>
        <dbReference type="ARBA" id="ARBA00022448"/>
    </source>
</evidence>
<gene>
    <name evidence="11" type="ORF">BSAL_45135</name>
</gene>
<comment type="subcellular location">
    <subcellularLocation>
        <location evidence="1">Membrane</location>
        <topology evidence="1">Multi-pass membrane protein</topology>
    </subcellularLocation>
</comment>
<accession>A0A0S4KPN9</accession>
<evidence type="ECO:0000256" key="5">
    <source>
        <dbReference type="ARBA" id="ARBA00022842"/>
    </source>
</evidence>
<keyword evidence="7 9" id="KW-0472">Membrane</keyword>
<proteinExistence type="inferred from homology"/>
<protein>
    <submittedName>
        <fullName evidence="11">Magnesium transporter, putative</fullName>
    </submittedName>
</protein>
<dbReference type="OMA" id="ECIAICL"/>
<keyword evidence="4 9" id="KW-0812">Transmembrane</keyword>
<evidence type="ECO:0000313" key="12">
    <source>
        <dbReference type="Proteomes" id="UP000051952"/>
    </source>
</evidence>
<comment type="similarity">
    <text evidence="2">Belongs to the SLC41A transporter family.</text>
</comment>
<organism evidence="11 12">
    <name type="scientific">Bodo saltans</name>
    <name type="common">Flagellated protozoan</name>
    <dbReference type="NCBI Taxonomy" id="75058"/>
    <lineage>
        <taxon>Eukaryota</taxon>
        <taxon>Discoba</taxon>
        <taxon>Euglenozoa</taxon>
        <taxon>Kinetoplastea</taxon>
        <taxon>Metakinetoplastina</taxon>
        <taxon>Eubodonida</taxon>
        <taxon>Bodonidae</taxon>
        <taxon>Bodo</taxon>
    </lineage>
</organism>
<keyword evidence="5" id="KW-0460">Magnesium</keyword>
<evidence type="ECO:0000256" key="6">
    <source>
        <dbReference type="ARBA" id="ARBA00022989"/>
    </source>
</evidence>
<sequence>MQQVANEHFATTTTTVAVPPSQSRNDDSHSSDEDAQEMVPSLNPLGLQSPATRTSSRARRSNFLALETSGVASVVWHRTSVLVSLLLLQSLSQFILEMYETLIAKHVIIPLFLTMLVGAGGNAGNQATVRAITGLVTKEFRPRDYLLVLRKELVVGIINSTILACIGFGRVYYFYGSQDMFFSTVAITLSLFCIVLSSVILGSSLPFLIGYLGYDREHAAPIIQVLMDITGVFITCSLCSAIIPESEHKGPATSAPQATSAPTPRA</sequence>
<evidence type="ECO:0000313" key="11">
    <source>
        <dbReference type="EMBL" id="CUI15532.1"/>
    </source>
</evidence>
<feature type="transmembrane region" description="Helical" evidence="9">
    <location>
        <begin position="225"/>
        <end position="243"/>
    </location>
</feature>
<evidence type="ECO:0000259" key="10">
    <source>
        <dbReference type="Pfam" id="PF01769"/>
    </source>
</evidence>
<dbReference type="EMBL" id="CYKH01002197">
    <property type="protein sequence ID" value="CUI15532.1"/>
    <property type="molecule type" value="Genomic_DNA"/>
</dbReference>
<keyword evidence="12" id="KW-1185">Reference proteome</keyword>
<feature type="region of interest" description="Disordered" evidence="8">
    <location>
        <begin position="247"/>
        <end position="266"/>
    </location>
</feature>
<evidence type="ECO:0000256" key="4">
    <source>
        <dbReference type="ARBA" id="ARBA00022692"/>
    </source>
</evidence>
<feature type="transmembrane region" description="Helical" evidence="9">
    <location>
        <begin position="181"/>
        <end position="213"/>
    </location>
</feature>
<dbReference type="PANTHER" id="PTHR41394:SF5">
    <property type="entry name" value="SLC41A_MGTE INTEGRAL MEMBRANE DOMAIN-CONTAINING PROTEIN"/>
    <property type="match status" value="1"/>
</dbReference>
<evidence type="ECO:0000256" key="1">
    <source>
        <dbReference type="ARBA" id="ARBA00004141"/>
    </source>
</evidence>
<evidence type="ECO:0000256" key="9">
    <source>
        <dbReference type="SAM" id="Phobius"/>
    </source>
</evidence>
<keyword evidence="6 9" id="KW-1133">Transmembrane helix</keyword>
<dbReference type="GO" id="GO:0016020">
    <property type="term" value="C:membrane"/>
    <property type="evidence" value="ECO:0007669"/>
    <property type="project" value="UniProtKB-SubCell"/>
</dbReference>
<evidence type="ECO:0000256" key="8">
    <source>
        <dbReference type="SAM" id="MobiDB-lite"/>
    </source>
</evidence>
<dbReference type="SUPFAM" id="SSF161093">
    <property type="entry name" value="MgtE membrane domain-like"/>
    <property type="match status" value="1"/>
</dbReference>
<feature type="domain" description="SLC41A/MgtE integral membrane" evidence="10">
    <location>
        <begin position="114"/>
        <end position="237"/>
    </location>
</feature>
<feature type="compositionally biased region" description="Low complexity" evidence="8">
    <location>
        <begin position="251"/>
        <end position="266"/>
    </location>
</feature>
<name>A0A0S4KPN9_BODSA</name>
<dbReference type="OrthoDB" id="48232at2759"/>
<dbReference type="InterPro" id="IPR036739">
    <property type="entry name" value="SLC41_membr_dom_sf"/>
</dbReference>
<evidence type="ECO:0000256" key="2">
    <source>
        <dbReference type="ARBA" id="ARBA00009749"/>
    </source>
</evidence>
<feature type="transmembrane region" description="Helical" evidence="9">
    <location>
        <begin position="153"/>
        <end position="175"/>
    </location>
</feature>
<feature type="compositionally biased region" description="Low complexity" evidence="8">
    <location>
        <begin position="10"/>
        <end position="20"/>
    </location>
</feature>
<feature type="region of interest" description="Disordered" evidence="8">
    <location>
        <begin position="1"/>
        <end position="54"/>
    </location>
</feature>
<evidence type="ECO:0000256" key="7">
    <source>
        <dbReference type="ARBA" id="ARBA00023136"/>
    </source>
</evidence>